<proteinExistence type="predicted"/>
<dbReference type="InterPro" id="IPR051704">
    <property type="entry name" value="FAD_aromatic-hydroxylase"/>
</dbReference>
<organism evidence="2 3">
    <name type="scientific">Amycolatopsis speibonae</name>
    <dbReference type="NCBI Taxonomy" id="1450224"/>
    <lineage>
        <taxon>Bacteria</taxon>
        <taxon>Bacillati</taxon>
        <taxon>Actinomycetota</taxon>
        <taxon>Actinomycetes</taxon>
        <taxon>Pseudonocardiales</taxon>
        <taxon>Pseudonocardiaceae</taxon>
        <taxon>Amycolatopsis</taxon>
    </lineage>
</organism>
<keyword evidence="2" id="KW-0503">Monooxygenase</keyword>
<reference evidence="3" key="1">
    <citation type="journal article" date="2019" name="Int. J. Syst. Evol. Microbiol.">
        <title>The Global Catalogue of Microorganisms (GCM) 10K type strain sequencing project: providing services to taxonomists for standard genome sequencing and annotation.</title>
        <authorList>
            <consortium name="The Broad Institute Genomics Platform"/>
            <consortium name="The Broad Institute Genome Sequencing Center for Infectious Disease"/>
            <person name="Wu L."/>
            <person name="Ma J."/>
        </authorList>
    </citation>
    <scope>NUCLEOTIDE SEQUENCE [LARGE SCALE GENOMIC DNA]</scope>
    <source>
        <strain evidence="3">CGMCC 4.7676</strain>
    </source>
</reference>
<dbReference type="InterPro" id="IPR036188">
    <property type="entry name" value="FAD/NAD-bd_sf"/>
</dbReference>
<dbReference type="PRINTS" id="PR00420">
    <property type="entry name" value="RNGMNOXGNASE"/>
</dbReference>
<dbReference type="PANTHER" id="PTHR46865">
    <property type="entry name" value="OXIDOREDUCTASE-RELATED"/>
    <property type="match status" value="1"/>
</dbReference>
<dbReference type="EMBL" id="JBHRWK010000094">
    <property type="protein sequence ID" value="MFC3455501.1"/>
    <property type="molecule type" value="Genomic_DNA"/>
</dbReference>
<dbReference type="Gene3D" id="3.30.9.10">
    <property type="entry name" value="D-Amino Acid Oxidase, subunit A, domain 2"/>
    <property type="match status" value="1"/>
</dbReference>
<keyword evidence="3" id="KW-1185">Reference proteome</keyword>
<sequence>MTNRTVLISGASIAGPALAFWLSRQGYAVTVVERTPEPRTGGQAVDFKGATHRAVLERMGILDEIHRHQTGGTDQTFIDSEGRPLAVMPGEFTGGDVEIRRGDLARILYDRTAQECEYVFGDSIASLTETADGVDVTFERGAPRRFDLVFGADGIHSTVRRLAFGPEADYVKHLGHYYALVEIDESSDFGDTAVLYNEPGRLAATGGPKAPAFFVFASPELSYDRYDTEQQKEILAAAYAGGGWRVPELLEAVKRSDDVYLDSISRVAMDGYSTGRVALLGDAAYGNTLGGFGTGLAVVAAYVIAGELAAANGDHELAFRRYDEKFRGYAKIARSANAGPFLAPPTKLRIKLRDQMFRRPLVLRWMLWVTDKFATDITLDDYPALARQSLKQG</sequence>
<dbReference type="InterPro" id="IPR002938">
    <property type="entry name" value="FAD-bd"/>
</dbReference>
<dbReference type="SUPFAM" id="SSF51905">
    <property type="entry name" value="FAD/NAD(P)-binding domain"/>
    <property type="match status" value="1"/>
</dbReference>
<name>A0ABV7P8Q4_9PSEU</name>
<protein>
    <submittedName>
        <fullName evidence="2">FAD-dependent monooxygenase</fullName>
    </submittedName>
</protein>
<feature type="domain" description="FAD-binding" evidence="1">
    <location>
        <begin position="5"/>
        <end position="311"/>
    </location>
</feature>
<dbReference type="GO" id="GO:0004497">
    <property type="term" value="F:monooxygenase activity"/>
    <property type="evidence" value="ECO:0007669"/>
    <property type="project" value="UniProtKB-KW"/>
</dbReference>
<dbReference type="PANTHER" id="PTHR46865:SF2">
    <property type="entry name" value="MONOOXYGENASE"/>
    <property type="match status" value="1"/>
</dbReference>
<keyword evidence="2" id="KW-0560">Oxidoreductase</keyword>
<dbReference type="Pfam" id="PF01494">
    <property type="entry name" value="FAD_binding_3"/>
    <property type="match status" value="1"/>
</dbReference>
<evidence type="ECO:0000313" key="2">
    <source>
        <dbReference type="EMBL" id="MFC3455501.1"/>
    </source>
</evidence>
<accession>A0ABV7P8Q4</accession>
<evidence type="ECO:0000313" key="3">
    <source>
        <dbReference type="Proteomes" id="UP001595645"/>
    </source>
</evidence>
<dbReference type="Gene3D" id="3.50.50.60">
    <property type="entry name" value="FAD/NAD(P)-binding domain"/>
    <property type="match status" value="1"/>
</dbReference>
<gene>
    <name evidence="2" type="ORF">ACFOSH_39230</name>
</gene>
<comment type="caution">
    <text evidence="2">The sequence shown here is derived from an EMBL/GenBank/DDBJ whole genome shotgun (WGS) entry which is preliminary data.</text>
</comment>
<dbReference type="RefSeq" id="WP_378246004.1">
    <property type="nucleotide sequence ID" value="NZ_JBHRWK010000094.1"/>
</dbReference>
<dbReference type="Proteomes" id="UP001595645">
    <property type="component" value="Unassembled WGS sequence"/>
</dbReference>
<evidence type="ECO:0000259" key="1">
    <source>
        <dbReference type="Pfam" id="PF01494"/>
    </source>
</evidence>